<dbReference type="AlphaFoldDB" id="A0A8J5IFY6"/>
<evidence type="ECO:0000313" key="16">
    <source>
        <dbReference type="Proteomes" id="UP000734854"/>
    </source>
</evidence>
<evidence type="ECO:0000256" key="1">
    <source>
        <dbReference type="ARBA" id="ARBA00000707"/>
    </source>
</evidence>
<keyword evidence="5" id="KW-0479">Metal-binding</keyword>
<gene>
    <name evidence="15" type="ORF">ZIOFF_008638</name>
</gene>
<keyword evidence="9" id="KW-0788">Thiol protease</keyword>
<protein>
    <recommendedName>
        <fullName evidence="3">ubiquitinyl hydrolase 1</fullName>
        <ecNumber evidence="3">3.4.19.12</ecNumber>
    </recommendedName>
</protein>
<evidence type="ECO:0000256" key="2">
    <source>
        <dbReference type="ARBA" id="ARBA00009085"/>
    </source>
</evidence>
<dbReference type="PANTHER" id="PTHR24006">
    <property type="entry name" value="UBIQUITIN CARBOXYL-TERMINAL HYDROLASE"/>
    <property type="match status" value="1"/>
</dbReference>
<keyword evidence="4" id="KW-0645">Protease</keyword>
<evidence type="ECO:0000313" key="15">
    <source>
        <dbReference type="EMBL" id="KAG6534735.1"/>
    </source>
</evidence>
<comment type="caution">
    <text evidence="15">The sequence shown here is derived from an EMBL/GenBank/DDBJ whole genome shotgun (WGS) entry which is preliminary data.</text>
</comment>
<dbReference type="GO" id="GO:0016579">
    <property type="term" value="P:protein deubiquitination"/>
    <property type="evidence" value="ECO:0007669"/>
    <property type="project" value="InterPro"/>
</dbReference>
<comment type="catalytic activity">
    <reaction evidence="1">
        <text>Thiol-dependent hydrolysis of ester, thioester, amide, peptide and isopeptide bonds formed by the C-terminal Gly of ubiquitin (a 76-residue protein attached to proteins as an intracellular targeting signal).</text>
        <dbReference type="EC" id="3.4.19.12"/>
    </reaction>
</comment>
<feature type="region of interest" description="Disordered" evidence="12">
    <location>
        <begin position="795"/>
        <end position="902"/>
    </location>
</feature>
<keyword evidence="6 11" id="KW-0863">Zinc-finger</keyword>
<dbReference type="GO" id="GO:0005634">
    <property type="term" value="C:nucleus"/>
    <property type="evidence" value="ECO:0007669"/>
    <property type="project" value="TreeGrafter"/>
</dbReference>
<keyword evidence="10" id="KW-0862">Zinc</keyword>
<dbReference type="FunFam" id="3.90.70.10:FF:000026">
    <property type="entry name" value="Ubiquitin carboxyl-terminal hydrolase 15"/>
    <property type="match status" value="1"/>
</dbReference>
<evidence type="ECO:0000256" key="9">
    <source>
        <dbReference type="ARBA" id="ARBA00022807"/>
    </source>
</evidence>
<dbReference type="PROSITE" id="PS50865">
    <property type="entry name" value="ZF_MYND_2"/>
    <property type="match status" value="1"/>
</dbReference>
<dbReference type="GO" id="GO:0008270">
    <property type="term" value="F:zinc ion binding"/>
    <property type="evidence" value="ECO:0007669"/>
    <property type="project" value="UniProtKB-KW"/>
</dbReference>
<feature type="domain" description="MYND-type" evidence="14">
    <location>
        <begin position="81"/>
        <end position="118"/>
    </location>
</feature>
<dbReference type="InterPro" id="IPR002893">
    <property type="entry name" value="Znf_MYND"/>
</dbReference>
<dbReference type="Proteomes" id="UP000734854">
    <property type="component" value="Unassembled WGS sequence"/>
</dbReference>
<name>A0A8J5IFY6_ZINOF</name>
<evidence type="ECO:0000259" key="13">
    <source>
        <dbReference type="PROSITE" id="PS50235"/>
    </source>
</evidence>
<evidence type="ECO:0000256" key="6">
    <source>
        <dbReference type="ARBA" id="ARBA00022771"/>
    </source>
</evidence>
<feature type="compositionally biased region" description="Polar residues" evidence="12">
    <location>
        <begin position="878"/>
        <end position="893"/>
    </location>
</feature>
<dbReference type="InterPro" id="IPR018200">
    <property type="entry name" value="USP_CS"/>
</dbReference>
<organism evidence="15 16">
    <name type="scientific">Zingiber officinale</name>
    <name type="common">Ginger</name>
    <name type="synonym">Amomum zingiber</name>
    <dbReference type="NCBI Taxonomy" id="94328"/>
    <lineage>
        <taxon>Eukaryota</taxon>
        <taxon>Viridiplantae</taxon>
        <taxon>Streptophyta</taxon>
        <taxon>Embryophyta</taxon>
        <taxon>Tracheophyta</taxon>
        <taxon>Spermatophyta</taxon>
        <taxon>Magnoliopsida</taxon>
        <taxon>Liliopsida</taxon>
        <taxon>Zingiberales</taxon>
        <taxon>Zingiberaceae</taxon>
        <taxon>Zingiber</taxon>
    </lineage>
</organism>
<comment type="similarity">
    <text evidence="2">Belongs to the peptidase C19 family.</text>
</comment>
<feature type="compositionally biased region" description="Polar residues" evidence="12">
    <location>
        <begin position="185"/>
        <end position="210"/>
    </location>
</feature>
<dbReference type="PANTHER" id="PTHR24006:SF874">
    <property type="entry name" value="UBIQUITIN CARBOXYL-TERMINAL HYDROLASE 16"/>
    <property type="match status" value="1"/>
</dbReference>
<proteinExistence type="inferred from homology"/>
<sequence>MPLHVDLGFSGAALLLVLFFGPVVALVVRRRWRLVTARQEEVRRLAYLAAQEAALAEMDAMAAYSATSSEVTKESVALPECAVCSIPAGARCARCKAVRYCSGRCQIIHWRQGHKDECQPPPVNDKDEDKLSSSSLEGVHSKPSGLSEKRLDPKEDLTSKVETYFERPFASKSTSTDDEIDGDIHQNSSSKDISANKTFSGSSSPTIPVQSTFPQTISSPDDAYANKLISNNVGLEESPSFGIYTVGLRTAVDTSNVSTTMSSTPELATSNPLANFTTHSSRLRVETSTCKTEVDEQIPSNTSALKNTSSHDQVSTEQSERVGNGIKSSTSSTPEGSSPRAASLEARSHSERNETQTSKKETSRYLASASAHYSTNGGAKSVPFYERSNGNAHRASVGSQNIPYVANGLSTSLKQVVTKVSRHYSSEFMLFPYDLFIKLYNSDKIDLRPCGLINCGNSCYANAVLQCLAFTRPLTAYFLDGLHSRICPKKEWCFTCELESLVRNAKEGKSPLSPIGILSHLHNIGSNFGHGQQEDAHEFLRYAIEAMQSICLKEAVAKPDGLLEETTLIQQTFGGYLRSKIRCSKCKSKSERCERMMDLTVEIDGDIVTLDDALLRFTSQEILDGENKYKCERCKSYERAKKRLTILEAPNVLTIVLKRFQSGKFGKLNKAVRFSEYLDLARYMSGDDKSPVYRLYAVIVHIDTMNASFSGHYVCYVKDRHGKWYKIDDSKVQPVELEVVLSKGAYMLLYARCLPRGPSSVRRAMAQLVHARKNMKDGRGNRGDLSVAHHGEHYSPYLSNLRPHPNDSASDSSSLFDEGSTCSTESTRDSTSTEESWEHTSGESDSFSSNSPLRISEDFDGLTHSPLGSRHSLKANCPTPSTMDLGSNATSSGREAEQAGMESSLLYPDNSQLSRNLVEHRSSIQTDRFRQNEGNSGVLLRRPTRERTAQTFC</sequence>
<dbReference type="PROSITE" id="PS00972">
    <property type="entry name" value="USP_1"/>
    <property type="match status" value="1"/>
</dbReference>
<reference evidence="15 16" key="1">
    <citation type="submission" date="2020-08" db="EMBL/GenBank/DDBJ databases">
        <title>Plant Genome Project.</title>
        <authorList>
            <person name="Zhang R.-G."/>
        </authorList>
    </citation>
    <scope>NUCLEOTIDE SEQUENCE [LARGE SCALE GENOMIC DNA]</scope>
    <source>
        <tissue evidence="15">Rhizome</tissue>
    </source>
</reference>
<evidence type="ECO:0000256" key="3">
    <source>
        <dbReference type="ARBA" id="ARBA00012759"/>
    </source>
</evidence>
<evidence type="ECO:0000256" key="5">
    <source>
        <dbReference type="ARBA" id="ARBA00022723"/>
    </source>
</evidence>
<feature type="region of interest" description="Disordered" evidence="12">
    <location>
        <begin position="116"/>
        <end position="155"/>
    </location>
</feature>
<keyword evidence="7" id="KW-0833">Ubl conjugation pathway</keyword>
<feature type="domain" description="USP" evidence="13">
    <location>
        <begin position="450"/>
        <end position="753"/>
    </location>
</feature>
<evidence type="ECO:0000256" key="11">
    <source>
        <dbReference type="PROSITE-ProRule" id="PRU00134"/>
    </source>
</evidence>
<feature type="region of interest" description="Disordered" evidence="12">
    <location>
        <begin position="287"/>
        <end position="396"/>
    </location>
</feature>
<evidence type="ECO:0000256" key="4">
    <source>
        <dbReference type="ARBA" id="ARBA00022670"/>
    </source>
</evidence>
<dbReference type="InterPro" id="IPR001394">
    <property type="entry name" value="Peptidase_C19_UCH"/>
</dbReference>
<feature type="compositionally biased region" description="Basic and acidic residues" evidence="12">
    <location>
        <begin position="346"/>
        <end position="363"/>
    </location>
</feature>
<dbReference type="GO" id="GO:0004843">
    <property type="term" value="F:cysteine-type deubiquitinase activity"/>
    <property type="evidence" value="ECO:0007669"/>
    <property type="project" value="UniProtKB-EC"/>
</dbReference>
<evidence type="ECO:0000256" key="12">
    <source>
        <dbReference type="SAM" id="MobiDB-lite"/>
    </source>
</evidence>
<dbReference type="InterPro" id="IPR028889">
    <property type="entry name" value="USP"/>
</dbReference>
<feature type="compositionally biased region" description="Polar residues" evidence="12">
    <location>
        <begin position="298"/>
        <end position="317"/>
    </location>
</feature>
<dbReference type="GO" id="GO:0005829">
    <property type="term" value="C:cytosol"/>
    <property type="evidence" value="ECO:0007669"/>
    <property type="project" value="TreeGrafter"/>
</dbReference>
<feature type="compositionally biased region" description="Basic and acidic residues" evidence="12">
    <location>
        <begin position="116"/>
        <end position="131"/>
    </location>
</feature>
<dbReference type="FunFam" id="6.10.140.2220:FF:000006">
    <property type="entry name" value="Ubiquitin carboxyl-terminal hydrolase 15"/>
    <property type="match status" value="1"/>
</dbReference>
<dbReference type="CDD" id="cd02661">
    <property type="entry name" value="Peptidase_C19E"/>
    <property type="match status" value="1"/>
</dbReference>
<dbReference type="EC" id="3.4.19.12" evidence="3"/>
<feature type="region of interest" description="Disordered" evidence="12">
    <location>
        <begin position="168"/>
        <end position="210"/>
    </location>
</feature>
<feature type="compositionally biased region" description="Low complexity" evidence="12">
    <location>
        <begin position="820"/>
        <end position="834"/>
    </location>
</feature>
<dbReference type="PROSITE" id="PS50235">
    <property type="entry name" value="USP_3"/>
    <property type="match status" value="1"/>
</dbReference>
<feature type="compositionally biased region" description="Low complexity" evidence="12">
    <location>
        <begin position="328"/>
        <end position="339"/>
    </location>
</feature>
<keyword evidence="8" id="KW-0378">Hydrolase</keyword>
<evidence type="ECO:0000259" key="14">
    <source>
        <dbReference type="PROSITE" id="PS50865"/>
    </source>
</evidence>
<evidence type="ECO:0000256" key="10">
    <source>
        <dbReference type="ARBA" id="ARBA00022833"/>
    </source>
</evidence>
<accession>A0A8J5IFY6</accession>
<dbReference type="InterPro" id="IPR050164">
    <property type="entry name" value="Peptidase_C19"/>
</dbReference>
<dbReference type="Pfam" id="PF00443">
    <property type="entry name" value="UCH"/>
    <property type="match status" value="1"/>
</dbReference>
<dbReference type="PROSITE" id="PS01360">
    <property type="entry name" value="ZF_MYND_1"/>
    <property type="match status" value="1"/>
</dbReference>
<evidence type="ECO:0000256" key="7">
    <source>
        <dbReference type="ARBA" id="ARBA00022786"/>
    </source>
</evidence>
<dbReference type="EMBL" id="JACMSC010000002">
    <property type="protein sequence ID" value="KAG6534735.1"/>
    <property type="molecule type" value="Genomic_DNA"/>
</dbReference>
<dbReference type="Pfam" id="PF01753">
    <property type="entry name" value="zf-MYND"/>
    <property type="match status" value="1"/>
</dbReference>
<evidence type="ECO:0000256" key="8">
    <source>
        <dbReference type="ARBA" id="ARBA00022801"/>
    </source>
</evidence>
<dbReference type="GO" id="GO:0006508">
    <property type="term" value="P:proteolysis"/>
    <property type="evidence" value="ECO:0007669"/>
    <property type="project" value="UniProtKB-KW"/>
</dbReference>
<keyword evidence="16" id="KW-1185">Reference proteome</keyword>
<dbReference type="OrthoDB" id="420187at2759"/>